<dbReference type="InterPro" id="IPR007324">
    <property type="entry name" value="Sugar-bd_dom_put"/>
</dbReference>
<evidence type="ECO:0000313" key="7">
    <source>
        <dbReference type="Proteomes" id="UP000284547"/>
    </source>
</evidence>
<dbReference type="InterPro" id="IPR051054">
    <property type="entry name" value="SorC_transcr_regulators"/>
</dbReference>
<dbReference type="GO" id="GO:0030246">
    <property type="term" value="F:carbohydrate binding"/>
    <property type="evidence" value="ECO:0007669"/>
    <property type="project" value="InterPro"/>
</dbReference>
<reference evidence="6 7" key="1">
    <citation type="submission" date="2018-08" db="EMBL/GenBank/DDBJ databases">
        <title>Flavobacterium tibetense sp. nov., isolated from a wetland YonghuCo on Tibetan Plateau.</title>
        <authorList>
            <person name="Phurbu D."/>
            <person name="Lu H."/>
            <person name="Xing P."/>
        </authorList>
    </citation>
    <scope>NUCLEOTIDE SEQUENCE [LARGE SCALE GENOMIC DNA]</scope>
    <source>
        <strain evidence="6 7">DJC</strain>
    </source>
</reference>
<evidence type="ECO:0000256" key="2">
    <source>
        <dbReference type="ARBA" id="ARBA00023015"/>
    </source>
</evidence>
<dbReference type="OrthoDB" id="7065657at2"/>
<keyword evidence="4" id="KW-0804">Transcription</keyword>
<protein>
    <submittedName>
        <fullName evidence="6">Sugar-binding transcriptional regulator</fullName>
    </submittedName>
</protein>
<dbReference type="EMBL" id="QWEY01000016">
    <property type="protein sequence ID" value="RGP35384.1"/>
    <property type="molecule type" value="Genomic_DNA"/>
</dbReference>
<keyword evidence="2" id="KW-0805">Transcription regulation</keyword>
<comment type="caution">
    <text evidence="6">The sequence shown here is derived from an EMBL/GenBank/DDBJ whole genome shotgun (WGS) entry which is preliminary data.</text>
</comment>
<dbReference type="SUPFAM" id="SSF100950">
    <property type="entry name" value="NagB/RpiA/CoA transferase-like"/>
    <property type="match status" value="1"/>
</dbReference>
<evidence type="ECO:0000259" key="5">
    <source>
        <dbReference type="Pfam" id="PF04198"/>
    </source>
</evidence>
<dbReference type="PANTHER" id="PTHR34294:SF1">
    <property type="entry name" value="TRANSCRIPTIONAL REGULATOR LSRR"/>
    <property type="match status" value="1"/>
</dbReference>
<dbReference type="GO" id="GO:0003677">
    <property type="term" value="F:DNA binding"/>
    <property type="evidence" value="ECO:0007669"/>
    <property type="project" value="UniProtKB-KW"/>
</dbReference>
<proteinExistence type="inferred from homology"/>
<evidence type="ECO:0000256" key="3">
    <source>
        <dbReference type="ARBA" id="ARBA00023125"/>
    </source>
</evidence>
<comment type="similarity">
    <text evidence="1">Belongs to the SorC transcriptional regulatory family.</text>
</comment>
<keyword evidence="7" id="KW-1185">Reference proteome</keyword>
<keyword evidence="3" id="KW-0238">DNA-binding</keyword>
<evidence type="ECO:0000313" key="6">
    <source>
        <dbReference type="EMBL" id="RGP35384.1"/>
    </source>
</evidence>
<organism evidence="6 7">
    <name type="scientific">Pseudotabrizicola alkalilacus</name>
    <dbReference type="NCBI Taxonomy" id="2305252"/>
    <lineage>
        <taxon>Bacteria</taxon>
        <taxon>Pseudomonadati</taxon>
        <taxon>Pseudomonadota</taxon>
        <taxon>Alphaproteobacteria</taxon>
        <taxon>Rhodobacterales</taxon>
        <taxon>Paracoccaceae</taxon>
        <taxon>Pseudotabrizicola</taxon>
    </lineage>
</organism>
<feature type="domain" description="Sugar-binding" evidence="5">
    <location>
        <begin position="72"/>
        <end position="325"/>
    </location>
</feature>
<sequence>MSNRAPYSQRLPSDESRDHLMVQVAKLYFDMDRTQAEIAHELGLTRWQVGKLLTSARAEGIVKIEITPRSSRKTSLEVALQNRFQLRDAVVVPMGDITDPSLLIDSVGQAAARYLAGMNPKPDLLGVSWGRTMAAVARALPQDWNIGAQVVLVNGNSALHVTSTRTSAVAEEFAQSAGGQATLLPVPAILGKSSTRDALEQDPIIARVLALAEAAPVVCFGMGGLSHQSVLTDSGYLTQDDIARLKALGAVGDILGRFVDAEGRVVDADLDNRTLGLRLDHLCEKEWAIGVVAGAEKHSIARAALLARYVSVLVTDETTAHNILEETP</sequence>
<gene>
    <name evidence="6" type="ORF">D1012_20055</name>
</gene>
<name>A0A411YWW4_9RHOB</name>
<dbReference type="PANTHER" id="PTHR34294">
    <property type="entry name" value="TRANSCRIPTIONAL REGULATOR-RELATED"/>
    <property type="match status" value="1"/>
</dbReference>
<dbReference type="Pfam" id="PF04198">
    <property type="entry name" value="Sugar-bind"/>
    <property type="match status" value="1"/>
</dbReference>
<dbReference type="AlphaFoldDB" id="A0A411YWW4"/>
<evidence type="ECO:0000256" key="1">
    <source>
        <dbReference type="ARBA" id="ARBA00010466"/>
    </source>
</evidence>
<evidence type="ECO:0000256" key="4">
    <source>
        <dbReference type="ARBA" id="ARBA00023163"/>
    </source>
</evidence>
<accession>A0A411YWW4</accession>
<dbReference type="InterPro" id="IPR037171">
    <property type="entry name" value="NagB/RpiA_transferase-like"/>
</dbReference>
<dbReference type="Gene3D" id="3.40.50.1360">
    <property type="match status" value="1"/>
</dbReference>
<dbReference type="RefSeq" id="WP_118155904.1">
    <property type="nucleotide sequence ID" value="NZ_QWEY01000016.1"/>
</dbReference>
<dbReference type="Proteomes" id="UP000284547">
    <property type="component" value="Unassembled WGS sequence"/>
</dbReference>
<dbReference type="Gene3D" id="1.10.10.60">
    <property type="entry name" value="Homeodomain-like"/>
    <property type="match status" value="1"/>
</dbReference>